<keyword evidence="7 9" id="KW-0413">Isomerase</keyword>
<dbReference type="HAMAP" id="MF_01897">
    <property type="entry name" value="GyrA"/>
    <property type="match status" value="1"/>
</dbReference>
<dbReference type="Pfam" id="PF03989">
    <property type="entry name" value="DNA_gyraseA_C"/>
    <property type="match status" value="6"/>
</dbReference>
<dbReference type="EC" id="5.6.2.2" evidence="9"/>
<dbReference type="Proteomes" id="UP000178659">
    <property type="component" value="Unassembled WGS sequence"/>
</dbReference>
<dbReference type="InterPro" id="IPR005743">
    <property type="entry name" value="GyrA"/>
</dbReference>
<feature type="coiled-coil region" evidence="11">
    <location>
        <begin position="481"/>
        <end position="508"/>
    </location>
</feature>
<evidence type="ECO:0000256" key="4">
    <source>
        <dbReference type="ARBA" id="ARBA00022840"/>
    </source>
</evidence>
<dbReference type="FunFam" id="2.120.10.90:FF:000005">
    <property type="entry name" value="DNA topoisomerase 4 subunit A"/>
    <property type="match status" value="1"/>
</dbReference>
<dbReference type="GO" id="GO:0006261">
    <property type="term" value="P:DNA-templated DNA replication"/>
    <property type="evidence" value="ECO:0007669"/>
    <property type="project" value="UniProtKB-UniRule"/>
</dbReference>
<dbReference type="EMBL" id="MHCC01000019">
    <property type="protein sequence ID" value="OGY13159.1"/>
    <property type="molecule type" value="Genomic_DNA"/>
</dbReference>
<evidence type="ECO:0000256" key="6">
    <source>
        <dbReference type="ARBA" id="ARBA00023125"/>
    </source>
</evidence>
<dbReference type="GO" id="GO:0034335">
    <property type="term" value="F:DNA negative supercoiling activity"/>
    <property type="evidence" value="ECO:0007669"/>
    <property type="project" value="UniProtKB-ARBA"/>
</dbReference>
<evidence type="ECO:0000256" key="11">
    <source>
        <dbReference type="SAM" id="Coils"/>
    </source>
</evidence>
<dbReference type="GO" id="GO:0009330">
    <property type="term" value="C:DNA topoisomerase type II (double strand cut, ATP-hydrolyzing) complex"/>
    <property type="evidence" value="ECO:0007669"/>
    <property type="project" value="TreeGrafter"/>
</dbReference>
<dbReference type="Gene3D" id="3.30.1360.40">
    <property type="match status" value="1"/>
</dbReference>
<evidence type="ECO:0000256" key="3">
    <source>
        <dbReference type="ARBA" id="ARBA00022741"/>
    </source>
</evidence>
<keyword evidence="9" id="KW-0963">Cytoplasm</keyword>
<evidence type="ECO:0000313" key="14">
    <source>
        <dbReference type="Proteomes" id="UP000178659"/>
    </source>
</evidence>
<evidence type="ECO:0000313" key="13">
    <source>
        <dbReference type="EMBL" id="OGY13159.1"/>
    </source>
</evidence>
<evidence type="ECO:0000259" key="12">
    <source>
        <dbReference type="PROSITE" id="PS52040"/>
    </source>
</evidence>
<keyword evidence="5 9" id="KW-0799">Topoisomerase</keyword>
<dbReference type="InterPro" id="IPR035516">
    <property type="entry name" value="Gyrase/topoIV_suA_C"/>
</dbReference>
<evidence type="ECO:0000256" key="10">
    <source>
        <dbReference type="PROSITE-ProRule" id="PRU01384"/>
    </source>
</evidence>
<dbReference type="InterPro" id="IPR002205">
    <property type="entry name" value="Topo_IIA_dom_A"/>
</dbReference>
<dbReference type="GO" id="GO:0005737">
    <property type="term" value="C:cytoplasm"/>
    <property type="evidence" value="ECO:0007669"/>
    <property type="project" value="UniProtKB-SubCell"/>
</dbReference>
<comment type="caution">
    <text evidence="13">The sequence shown here is derived from an EMBL/GenBank/DDBJ whole genome shotgun (WGS) entry which is preliminary data.</text>
</comment>
<comment type="subunit">
    <text evidence="8">Heterotetramer composed of ParC and ParE.</text>
</comment>
<comment type="subunit">
    <text evidence="9">Heterotetramer, composed of two GyrA and two GyrB chains. In the heterotetramer, GyrA contains the active site tyrosine that forms a transient covalent intermediate with DNA, while GyrB binds cofactors and catalyzes ATP hydrolysis.</text>
</comment>
<dbReference type="GO" id="GO:0006265">
    <property type="term" value="P:DNA topological change"/>
    <property type="evidence" value="ECO:0007669"/>
    <property type="project" value="UniProtKB-UniRule"/>
</dbReference>
<protein>
    <recommendedName>
        <fullName evidence="9">DNA gyrase subunit A</fullName>
        <ecNumber evidence="9">5.6.2.2</ecNumber>
    </recommendedName>
</protein>
<dbReference type="AlphaFoldDB" id="A0A1G1VCL9"/>
<evidence type="ECO:0000256" key="8">
    <source>
        <dbReference type="ARBA" id="ARBA00063644"/>
    </source>
</evidence>
<keyword evidence="6 9" id="KW-0238">DNA-binding</keyword>
<sequence length="888" mass="98154">MNIGKIRQVEITEEVQKSYLNYAMSVIVARALPDVRDGLKPVHRRILYAMHQMGLSAGSHYTKSAKIVGETMGKFHPHGDGPIYDALVRLAQDFSMRYPLVDGQGNFGSVDGDPAAAMRYTEAKPAKISQELLGDIEKDTVEFIENFDGTLNEPIFLPASLPNLLLMGSEGIAVGMATKIPPHNLREVVDAVVATIKKGKVVEIEQESEESKSKSKKVEENTADFVIKKIDLAVSEGKQKVIDIAPPATDFDSDITVEELLKYVKGPDFPTGGLIYGGKNLPEVYGTGRGTVIVRGVAKIEEGERGKSRIVISELPYQVNKSILVAKIAELVRDKKIQGISDLRDESDRRGMSVVIELKKDARPKAVLNNLYKHTSLQTTFPANFVALIDGTPKTLALKQILVEYVKHRQRVVTRRSIYELTEAKRRGHILEGLKIALDNLDEVIKTIRQSKNSDVAKENLMSKFGLTELQATAILDMQLRRLSALERDKIEEEYKKIKEQIDFLTDLLMHPEKILTIITNEVGALKEKFGDERKTKVYAQPVGEISEQDLIAKEETIITLTKTGYVKRVPISTYRAQRRGGKGVVGMTTKEEDEIAHILSASTHDQIMFFTDHGCVFSIKAWEIAETSRQSKGQAIVNLINIDQGETIQAVLPVESQEGAKYLMMATRGGTVKKTPLSAFKNIRSSGLIAIRLEKGDSLAWVRPTSGEDHVLMATRKGQSIKFKETDIRGVGRNTQGVRGVRLTTDDEVISMEIIPSKSASVEDKRKKVYRDILVVTENGLGKRTPVSNFPLQKRGGSGVKIAQISDKTGKLSSALMVTQDIDQVIITSRSGQVIKLPLKNIPKLGRATQGVILMRFGKPKNDSVAAVALLDKDVAENKETSEVDEA</sequence>
<reference evidence="13 14" key="1">
    <citation type="journal article" date="2016" name="Nat. Commun.">
        <title>Thousands of microbial genomes shed light on interconnected biogeochemical processes in an aquifer system.</title>
        <authorList>
            <person name="Anantharaman K."/>
            <person name="Brown C.T."/>
            <person name="Hug L.A."/>
            <person name="Sharon I."/>
            <person name="Castelle C.J."/>
            <person name="Probst A.J."/>
            <person name="Thomas B.C."/>
            <person name="Singh A."/>
            <person name="Wilkins M.J."/>
            <person name="Karaoz U."/>
            <person name="Brodie E.L."/>
            <person name="Williams K.H."/>
            <person name="Hubbard S.S."/>
            <person name="Banfield J.F."/>
        </authorList>
    </citation>
    <scope>NUCLEOTIDE SEQUENCE [LARGE SCALE GENOMIC DNA]</scope>
</reference>
<dbReference type="InterPro" id="IPR013760">
    <property type="entry name" value="Topo_IIA-like_dom_sf"/>
</dbReference>
<name>A0A1G1VCL9_9BACT</name>
<dbReference type="InterPro" id="IPR050220">
    <property type="entry name" value="Type_II_DNA_Topoisomerases"/>
</dbReference>
<dbReference type="InterPro" id="IPR013758">
    <property type="entry name" value="Topo_IIA_A/C_ab"/>
</dbReference>
<dbReference type="GO" id="GO:0005694">
    <property type="term" value="C:chromosome"/>
    <property type="evidence" value="ECO:0007669"/>
    <property type="project" value="InterPro"/>
</dbReference>
<dbReference type="SUPFAM" id="SSF56719">
    <property type="entry name" value="Type II DNA topoisomerase"/>
    <property type="match status" value="1"/>
</dbReference>
<comment type="catalytic activity">
    <reaction evidence="1 9 10">
        <text>ATP-dependent breakage, passage and rejoining of double-stranded DNA.</text>
        <dbReference type="EC" id="5.6.2.2"/>
    </reaction>
</comment>
<dbReference type="FunFam" id="3.30.1360.40:FF:000002">
    <property type="entry name" value="DNA gyrase subunit A"/>
    <property type="match status" value="1"/>
</dbReference>
<evidence type="ECO:0000256" key="9">
    <source>
        <dbReference type="HAMAP-Rule" id="MF_01897"/>
    </source>
</evidence>
<comment type="similarity">
    <text evidence="2 9">Belongs to the type II topoisomerase GyrA/ParC subunit family.</text>
</comment>
<dbReference type="CDD" id="cd00187">
    <property type="entry name" value="TOP4c"/>
    <property type="match status" value="1"/>
</dbReference>
<organism evidence="13 14">
    <name type="scientific">Candidatus Blackburnbacteria bacterium RIFCSPLOWO2_01_FULL_40_20</name>
    <dbReference type="NCBI Taxonomy" id="1797519"/>
    <lineage>
        <taxon>Bacteria</taxon>
        <taxon>Candidatus Blackburniibacteriota</taxon>
    </lineage>
</organism>
<dbReference type="PANTHER" id="PTHR43493:SF5">
    <property type="entry name" value="DNA GYRASE SUBUNIT A, CHLOROPLASTIC_MITOCHONDRIAL"/>
    <property type="match status" value="1"/>
</dbReference>
<feature type="active site" description="O-(5'-phospho-DNA)-tyrosine intermediate" evidence="9 10">
    <location>
        <position position="120"/>
    </location>
</feature>
<dbReference type="InterPro" id="IPR013757">
    <property type="entry name" value="Topo_IIA_A_a_sf"/>
</dbReference>
<evidence type="ECO:0000256" key="7">
    <source>
        <dbReference type="ARBA" id="ARBA00023235"/>
    </source>
</evidence>
<keyword evidence="11" id="KW-0175">Coiled coil</keyword>
<dbReference type="InterPro" id="IPR006691">
    <property type="entry name" value="GyrA/parC_rep"/>
</dbReference>
<feature type="short sequence motif" description="GyrA-box" evidence="9">
    <location>
        <begin position="578"/>
        <end position="584"/>
    </location>
</feature>
<comment type="function">
    <text evidence="9">A type II topoisomerase that negatively supercoils closed circular double-stranded (ds) DNA in an ATP-dependent manner to modulate DNA topology and maintain chromosomes in an underwound state. Negative supercoiling favors strand separation, and DNA replication, transcription, recombination and repair, all of which involve strand separation. Also able to catalyze the interconversion of other topological isomers of dsDNA rings, including catenanes and knotted rings. Type II topoisomerases break and join 2 DNA strands simultaneously in an ATP-dependent manner.</text>
</comment>
<comment type="miscellaneous">
    <text evidence="9">Few gyrases are as efficient as E.coli at forming negative supercoils. Not all organisms have 2 type II topoisomerases; in organisms with a single type II topoisomerase this enzyme also has to decatenate newly replicated chromosomes.</text>
</comment>
<accession>A0A1G1VCL9</accession>
<evidence type="ECO:0000256" key="2">
    <source>
        <dbReference type="ARBA" id="ARBA00008263"/>
    </source>
</evidence>
<dbReference type="PANTHER" id="PTHR43493">
    <property type="entry name" value="DNA GYRASE/TOPOISOMERASE SUBUNIT A"/>
    <property type="match status" value="1"/>
</dbReference>
<dbReference type="Gene3D" id="1.10.268.10">
    <property type="entry name" value="Topoisomerase, domain 3"/>
    <property type="match status" value="1"/>
</dbReference>
<keyword evidence="4 9" id="KW-0067">ATP-binding</keyword>
<dbReference type="GO" id="GO:0005524">
    <property type="term" value="F:ATP binding"/>
    <property type="evidence" value="ECO:0007669"/>
    <property type="project" value="UniProtKB-UniRule"/>
</dbReference>
<dbReference type="SMART" id="SM00434">
    <property type="entry name" value="TOP4c"/>
    <property type="match status" value="1"/>
</dbReference>
<proteinExistence type="inferred from homology"/>
<evidence type="ECO:0000256" key="1">
    <source>
        <dbReference type="ARBA" id="ARBA00000185"/>
    </source>
</evidence>
<dbReference type="Gene3D" id="3.90.199.10">
    <property type="entry name" value="Topoisomerase II, domain 5"/>
    <property type="match status" value="1"/>
</dbReference>
<evidence type="ECO:0000256" key="5">
    <source>
        <dbReference type="ARBA" id="ARBA00023029"/>
    </source>
</evidence>
<dbReference type="PROSITE" id="PS52040">
    <property type="entry name" value="TOPO_IIA"/>
    <property type="match status" value="1"/>
</dbReference>
<dbReference type="GO" id="GO:0003677">
    <property type="term" value="F:DNA binding"/>
    <property type="evidence" value="ECO:0007669"/>
    <property type="project" value="UniProtKB-UniRule"/>
</dbReference>
<dbReference type="Gene3D" id="2.120.10.90">
    <property type="entry name" value="DNA gyrase/topoisomerase IV, subunit A, C-terminal"/>
    <property type="match status" value="1"/>
</dbReference>
<feature type="domain" description="Topo IIA-type catalytic" evidence="12">
    <location>
        <begin position="32"/>
        <end position="551"/>
    </location>
</feature>
<keyword evidence="3 9" id="KW-0547">Nucleotide-binding</keyword>
<gene>
    <name evidence="9" type="primary">gyrA</name>
    <name evidence="13" type="ORF">A3A77_03265</name>
</gene>
<dbReference type="Pfam" id="PF00521">
    <property type="entry name" value="DNA_topoisoIV"/>
    <property type="match status" value="2"/>
</dbReference>
<dbReference type="FunFam" id="1.10.268.10:FF:000001">
    <property type="entry name" value="DNA gyrase subunit A"/>
    <property type="match status" value="1"/>
</dbReference>
<dbReference type="SUPFAM" id="SSF101904">
    <property type="entry name" value="GyrA/ParC C-terminal domain-like"/>
    <property type="match status" value="1"/>
</dbReference>
<comment type="subcellular location">
    <subcellularLocation>
        <location evidence="9">Cytoplasm</location>
    </subcellularLocation>
</comment>